<dbReference type="Proteomes" id="UP001151760">
    <property type="component" value="Unassembled WGS sequence"/>
</dbReference>
<proteinExistence type="predicted"/>
<accession>A0ABQ4YP56</accession>
<keyword evidence="2" id="KW-1185">Reference proteome</keyword>
<dbReference type="EMBL" id="BQNB010010550">
    <property type="protein sequence ID" value="GJS78781.1"/>
    <property type="molecule type" value="Genomic_DNA"/>
</dbReference>
<gene>
    <name evidence="1" type="ORF">Tco_0728662</name>
</gene>
<reference evidence="1" key="2">
    <citation type="submission" date="2022-01" db="EMBL/GenBank/DDBJ databases">
        <authorList>
            <person name="Yamashiro T."/>
            <person name="Shiraishi A."/>
            <person name="Satake H."/>
            <person name="Nakayama K."/>
        </authorList>
    </citation>
    <scope>NUCLEOTIDE SEQUENCE</scope>
</reference>
<comment type="caution">
    <text evidence="1">The sequence shown here is derived from an EMBL/GenBank/DDBJ whole genome shotgun (WGS) entry which is preliminary data.</text>
</comment>
<sequence length="117" mass="12911">MGLKQLSCDWFRIPGGLGRVAVLVKRRALVLCHLGYGFTTEEVGELEVLDMQHRFVVKIVLGDTVCLRNGGLISWRLINLGSMKLILTEIGLVKISTSVLVEIALPVLVKVIPLVNF</sequence>
<protein>
    <submittedName>
        <fullName evidence="1">Uncharacterized protein</fullName>
    </submittedName>
</protein>
<organism evidence="1 2">
    <name type="scientific">Tanacetum coccineum</name>
    <dbReference type="NCBI Taxonomy" id="301880"/>
    <lineage>
        <taxon>Eukaryota</taxon>
        <taxon>Viridiplantae</taxon>
        <taxon>Streptophyta</taxon>
        <taxon>Embryophyta</taxon>
        <taxon>Tracheophyta</taxon>
        <taxon>Spermatophyta</taxon>
        <taxon>Magnoliopsida</taxon>
        <taxon>eudicotyledons</taxon>
        <taxon>Gunneridae</taxon>
        <taxon>Pentapetalae</taxon>
        <taxon>asterids</taxon>
        <taxon>campanulids</taxon>
        <taxon>Asterales</taxon>
        <taxon>Asteraceae</taxon>
        <taxon>Asteroideae</taxon>
        <taxon>Anthemideae</taxon>
        <taxon>Anthemidinae</taxon>
        <taxon>Tanacetum</taxon>
    </lineage>
</organism>
<reference evidence="1" key="1">
    <citation type="journal article" date="2022" name="Int. J. Mol. Sci.">
        <title>Draft Genome of Tanacetum Coccineum: Genomic Comparison of Closely Related Tanacetum-Family Plants.</title>
        <authorList>
            <person name="Yamashiro T."/>
            <person name="Shiraishi A."/>
            <person name="Nakayama K."/>
            <person name="Satake H."/>
        </authorList>
    </citation>
    <scope>NUCLEOTIDE SEQUENCE</scope>
</reference>
<evidence type="ECO:0000313" key="2">
    <source>
        <dbReference type="Proteomes" id="UP001151760"/>
    </source>
</evidence>
<evidence type="ECO:0000313" key="1">
    <source>
        <dbReference type="EMBL" id="GJS78781.1"/>
    </source>
</evidence>
<name>A0ABQ4YP56_9ASTR</name>